<dbReference type="CDD" id="cd00067">
    <property type="entry name" value="GAL4"/>
    <property type="match status" value="1"/>
</dbReference>
<dbReference type="GO" id="GO:0000981">
    <property type="term" value="F:DNA-binding transcription factor activity, RNA polymerase II-specific"/>
    <property type="evidence" value="ECO:0007669"/>
    <property type="project" value="InterPro"/>
</dbReference>
<evidence type="ECO:0000313" key="5">
    <source>
        <dbReference type="Proteomes" id="UP000738349"/>
    </source>
</evidence>
<dbReference type="OrthoDB" id="4491390at2759"/>
<gene>
    <name evidence="4" type="ORF">EDB81DRAFT_801932</name>
</gene>
<dbReference type="GO" id="GO:0008270">
    <property type="term" value="F:zinc ion binding"/>
    <property type="evidence" value="ECO:0007669"/>
    <property type="project" value="InterPro"/>
</dbReference>
<dbReference type="Proteomes" id="UP000738349">
    <property type="component" value="Unassembled WGS sequence"/>
</dbReference>
<dbReference type="PROSITE" id="PS50048">
    <property type="entry name" value="ZN2_CY6_FUNGAL_2"/>
    <property type="match status" value="1"/>
</dbReference>
<dbReference type="GO" id="GO:0000976">
    <property type="term" value="F:transcription cis-regulatory region binding"/>
    <property type="evidence" value="ECO:0007669"/>
    <property type="project" value="TreeGrafter"/>
</dbReference>
<dbReference type="PANTHER" id="PTHR37534:SF48">
    <property type="entry name" value="FINGER DOMAIN PROTEIN, PUTATIVE-RELATED"/>
    <property type="match status" value="1"/>
</dbReference>
<evidence type="ECO:0000313" key="4">
    <source>
        <dbReference type="EMBL" id="KAH7136308.1"/>
    </source>
</evidence>
<name>A0A9P9IUU2_9HYPO</name>
<dbReference type="AlphaFoldDB" id="A0A9P9IUU2"/>
<feature type="region of interest" description="Disordered" evidence="2">
    <location>
        <begin position="107"/>
        <end position="139"/>
    </location>
</feature>
<feature type="domain" description="Zn(2)-C6 fungal-type" evidence="3">
    <location>
        <begin position="22"/>
        <end position="50"/>
    </location>
</feature>
<evidence type="ECO:0000256" key="2">
    <source>
        <dbReference type="SAM" id="MobiDB-lite"/>
    </source>
</evidence>
<dbReference type="EMBL" id="JAGMUV010000013">
    <property type="protein sequence ID" value="KAH7136308.1"/>
    <property type="molecule type" value="Genomic_DNA"/>
</dbReference>
<feature type="region of interest" description="Disordered" evidence="2">
    <location>
        <begin position="1"/>
        <end position="21"/>
    </location>
</feature>
<dbReference type="InterPro" id="IPR001138">
    <property type="entry name" value="Zn2Cys6_DnaBD"/>
</dbReference>
<keyword evidence="1" id="KW-0539">Nucleus</keyword>
<proteinExistence type="predicted"/>
<dbReference type="Gene3D" id="4.10.240.10">
    <property type="entry name" value="Zn(2)-C6 fungal-type DNA-binding domain"/>
    <property type="match status" value="1"/>
</dbReference>
<dbReference type="InterPro" id="IPR036864">
    <property type="entry name" value="Zn2-C6_fun-type_DNA-bd_sf"/>
</dbReference>
<evidence type="ECO:0000256" key="1">
    <source>
        <dbReference type="ARBA" id="ARBA00023242"/>
    </source>
</evidence>
<sequence>MPEQPPPSQRRGKPRGMRRDRDCGTCKTRRVKCDLNRPRCLPCVQAGLACGGYPQRVVWTAERADPIRPRRRSTSMLLPQVETEVSGLMTRGAVDVVVVRGGVEGHADDEVEVDGPDKTEKAHQVDKTHQLPPRIDNDSLPTGKHSFVLRLAAFCQHITSAEGRKSDSGRYLSAEAIRLVSRLYDFMQARIDSSSEPLTEEYGESMDVARHRLAVLMELNEALQTANPFAILGIAAFAVFEVSDCAFGEWRCHLYGARSLLDCHCQSRRELEQLSRSVTGLTEILARLVWFDAMGTVVRGTTDLIFDDWHRGMLNEEFFDAVGCPADTFQLFVDVAKGEAASNPMKSCLRAMDQLFQLDADTTDWKRCANANRCAVALAVLERMPSDEEAASRHKAMLSAVDRICEIVALTPRSSPLHVHLATPVYLAGMNATTARHCAVVRTYWLDCDLAGVPRYLGSLARFVDKWRMKGLV</sequence>
<dbReference type="SMART" id="SM00066">
    <property type="entry name" value="GAL4"/>
    <property type="match status" value="1"/>
</dbReference>
<dbReference type="PANTHER" id="PTHR37534">
    <property type="entry name" value="TRANSCRIPTIONAL ACTIVATOR PROTEIN UGA3"/>
    <property type="match status" value="1"/>
</dbReference>
<keyword evidence="5" id="KW-1185">Reference proteome</keyword>
<protein>
    <recommendedName>
        <fullName evidence="3">Zn(2)-C6 fungal-type domain-containing protein</fullName>
    </recommendedName>
</protein>
<evidence type="ECO:0000259" key="3">
    <source>
        <dbReference type="PROSITE" id="PS50048"/>
    </source>
</evidence>
<reference evidence="4" key="1">
    <citation type="journal article" date="2021" name="Nat. Commun.">
        <title>Genetic determinants of endophytism in the Arabidopsis root mycobiome.</title>
        <authorList>
            <person name="Mesny F."/>
            <person name="Miyauchi S."/>
            <person name="Thiergart T."/>
            <person name="Pickel B."/>
            <person name="Atanasova L."/>
            <person name="Karlsson M."/>
            <person name="Huettel B."/>
            <person name="Barry K.W."/>
            <person name="Haridas S."/>
            <person name="Chen C."/>
            <person name="Bauer D."/>
            <person name="Andreopoulos W."/>
            <person name="Pangilinan J."/>
            <person name="LaButti K."/>
            <person name="Riley R."/>
            <person name="Lipzen A."/>
            <person name="Clum A."/>
            <person name="Drula E."/>
            <person name="Henrissat B."/>
            <person name="Kohler A."/>
            <person name="Grigoriev I.V."/>
            <person name="Martin F.M."/>
            <person name="Hacquard S."/>
        </authorList>
    </citation>
    <scope>NUCLEOTIDE SEQUENCE</scope>
    <source>
        <strain evidence="4">MPI-CAGE-AT-0147</strain>
    </source>
</reference>
<comment type="caution">
    <text evidence="4">The sequence shown here is derived from an EMBL/GenBank/DDBJ whole genome shotgun (WGS) entry which is preliminary data.</text>
</comment>
<dbReference type="Pfam" id="PF00172">
    <property type="entry name" value="Zn_clus"/>
    <property type="match status" value="1"/>
</dbReference>
<feature type="compositionally biased region" description="Basic and acidic residues" evidence="2">
    <location>
        <begin position="115"/>
        <end position="129"/>
    </location>
</feature>
<dbReference type="GO" id="GO:0005634">
    <property type="term" value="C:nucleus"/>
    <property type="evidence" value="ECO:0007669"/>
    <property type="project" value="TreeGrafter"/>
</dbReference>
<organism evidence="4 5">
    <name type="scientific">Dactylonectria macrodidyma</name>
    <dbReference type="NCBI Taxonomy" id="307937"/>
    <lineage>
        <taxon>Eukaryota</taxon>
        <taxon>Fungi</taxon>
        <taxon>Dikarya</taxon>
        <taxon>Ascomycota</taxon>
        <taxon>Pezizomycotina</taxon>
        <taxon>Sordariomycetes</taxon>
        <taxon>Hypocreomycetidae</taxon>
        <taxon>Hypocreales</taxon>
        <taxon>Nectriaceae</taxon>
        <taxon>Dactylonectria</taxon>
    </lineage>
</organism>
<dbReference type="SUPFAM" id="SSF57701">
    <property type="entry name" value="Zn2/Cys6 DNA-binding domain"/>
    <property type="match status" value="1"/>
</dbReference>
<dbReference type="GO" id="GO:0045944">
    <property type="term" value="P:positive regulation of transcription by RNA polymerase II"/>
    <property type="evidence" value="ECO:0007669"/>
    <property type="project" value="TreeGrafter"/>
</dbReference>
<accession>A0A9P9IUU2</accession>